<dbReference type="Gene3D" id="1.10.10.10">
    <property type="entry name" value="Winged helix-like DNA-binding domain superfamily/Winged helix DNA-binding domain"/>
    <property type="match status" value="1"/>
</dbReference>
<proteinExistence type="predicted"/>
<feature type="region of interest" description="Disordered" evidence="1">
    <location>
        <begin position="58"/>
        <end position="85"/>
    </location>
</feature>
<evidence type="ECO:0008006" key="4">
    <source>
        <dbReference type="Google" id="ProtNLM"/>
    </source>
</evidence>
<feature type="compositionally biased region" description="Basic residues" evidence="1">
    <location>
        <begin position="155"/>
        <end position="167"/>
    </location>
</feature>
<feature type="region of interest" description="Disordered" evidence="1">
    <location>
        <begin position="142"/>
        <end position="167"/>
    </location>
</feature>
<evidence type="ECO:0000313" key="3">
    <source>
        <dbReference type="Proteomes" id="UP001186944"/>
    </source>
</evidence>
<feature type="compositionally biased region" description="Basic and acidic residues" evidence="1">
    <location>
        <begin position="63"/>
        <end position="82"/>
    </location>
</feature>
<protein>
    <recommendedName>
        <fullName evidence="4">Fork-head domain-containing protein</fullName>
    </recommendedName>
</protein>
<feature type="compositionally biased region" description="Basic residues" evidence="1">
    <location>
        <begin position="231"/>
        <end position="249"/>
    </location>
</feature>
<feature type="compositionally biased region" description="Basic and acidic residues" evidence="1">
    <location>
        <begin position="250"/>
        <end position="260"/>
    </location>
</feature>
<name>A0AA88YPS3_PINIB</name>
<dbReference type="EMBL" id="VSWD01000005">
    <property type="protein sequence ID" value="KAK3101496.1"/>
    <property type="molecule type" value="Genomic_DNA"/>
</dbReference>
<dbReference type="InterPro" id="IPR036388">
    <property type="entry name" value="WH-like_DNA-bd_sf"/>
</dbReference>
<dbReference type="AlphaFoldDB" id="A0AA88YPS3"/>
<feature type="compositionally biased region" description="Basic and acidic residues" evidence="1">
    <location>
        <begin position="197"/>
        <end position="208"/>
    </location>
</feature>
<feature type="compositionally biased region" description="Polar residues" evidence="1">
    <location>
        <begin position="277"/>
        <end position="297"/>
    </location>
</feature>
<keyword evidence="3" id="KW-1185">Reference proteome</keyword>
<dbReference type="Proteomes" id="UP001186944">
    <property type="component" value="Unassembled WGS sequence"/>
</dbReference>
<accession>A0AA88YPS3</accession>
<sequence length="418" mass="46184">MYLPTNSGARRQDVAVLMYAELLRAIYGFITNYGTHVNSIRHNLSLYSIFEREQSKKHGSHWTIRDDSPDRAKVPPPKKAERMSPLPSCLPVTFIPHQSGSNSSTPVLGKTGLQPILPRPNPNSTPLQTYALIPIQSLSAGGSQSSPLLPDINQRTKKQVASKSKRKKCVNIAPKVSQQSLLRQAWLNAQALVSDSDTEKSAGMREVEDPLDGLDCVKRSKTNSGLPKPKIYNKKTPPRKAKTRRKQKLVPKERELMHDSSDEEVNFIAAIEKDVPSSKSTENSQPDENVSTSTPFKSKILSSPQFLSPIRGLTPLRSSNILDSSLLDCLKESDNEGIRNILGSPDLLFSKKLSPSNVRSPNMSLLFSGLTPVKGDTDNENNDNLSSLLAEIEEEDMPANLSNISWNTLCQNINPDHC</sequence>
<organism evidence="2 3">
    <name type="scientific">Pinctada imbricata</name>
    <name type="common">Atlantic pearl-oyster</name>
    <name type="synonym">Pinctada martensii</name>
    <dbReference type="NCBI Taxonomy" id="66713"/>
    <lineage>
        <taxon>Eukaryota</taxon>
        <taxon>Metazoa</taxon>
        <taxon>Spiralia</taxon>
        <taxon>Lophotrochozoa</taxon>
        <taxon>Mollusca</taxon>
        <taxon>Bivalvia</taxon>
        <taxon>Autobranchia</taxon>
        <taxon>Pteriomorphia</taxon>
        <taxon>Pterioida</taxon>
        <taxon>Pterioidea</taxon>
        <taxon>Pteriidae</taxon>
        <taxon>Pinctada</taxon>
    </lineage>
</organism>
<feature type="region of interest" description="Disordered" evidence="1">
    <location>
        <begin position="194"/>
        <end position="297"/>
    </location>
</feature>
<comment type="caution">
    <text evidence="2">The sequence shown here is derived from an EMBL/GenBank/DDBJ whole genome shotgun (WGS) entry which is preliminary data.</text>
</comment>
<gene>
    <name evidence="2" type="ORF">FSP39_004032</name>
</gene>
<evidence type="ECO:0000313" key="2">
    <source>
        <dbReference type="EMBL" id="KAK3101496.1"/>
    </source>
</evidence>
<evidence type="ECO:0000256" key="1">
    <source>
        <dbReference type="SAM" id="MobiDB-lite"/>
    </source>
</evidence>
<reference evidence="2" key="1">
    <citation type="submission" date="2019-08" db="EMBL/GenBank/DDBJ databases">
        <title>The improved chromosome-level genome for the pearl oyster Pinctada fucata martensii using PacBio sequencing and Hi-C.</title>
        <authorList>
            <person name="Zheng Z."/>
        </authorList>
    </citation>
    <scope>NUCLEOTIDE SEQUENCE</scope>
    <source>
        <strain evidence="2">ZZ-2019</strain>
        <tissue evidence="2">Adductor muscle</tissue>
    </source>
</reference>